<comment type="caution">
    <text evidence="1">The sequence shown here is derived from an EMBL/GenBank/DDBJ whole genome shotgun (WGS) entry which is preliminary data.</text>
</comment>
<sequence length="133" mass="14677">MTRKKLPRGYAWPVTHSEMRDAIEPASAKIVDLTFGSSTTGDTPVIMVALWTAAQSRTYGGGVHPESVGFWVSVNPVRIERKQAARRALLEEGVPGMLAWMNGPLVAKEGWQATDHTRVWTFKDGKLKATDIK</sequence>
<evidence type="ECO:0000313" key="2">
    <source>
        <dbReference type="Proteomes" id="UP001589710"/>
    </source>
</evidence>
<dbReference type="RefSeq" id="WP_386145393.1">
    <property type="nucleotide sequence ID" value="NZ_JBHMCG010000223.1"/>
</dbReference>
<dbReference type="Proteomes" id="UP001589710">
    <property type="component" value="Unassembled WGS sequence"/>
</dbReference>
<name>A0ABV5RQP6_9ACTN</name>
<organism evidence="1 2">
    <name type="scientific">Streptomyces yanii</name>
    <dbReference type="NCBI Taxonomy" id="78510"/>
    <lineage>
        <taxon>Bacteria</taxon>
        <taxon>Bacillati</taxon>
        <taxon>Actinomycetota</taxon>
        <taxon>Actinomycetes</taxon>
        <taxon>Kitasatosporales</taxon>
        <taxon>Streptomycetaceae</taxon>
        <taxon>Streptomyces</taxon>
    </lineage>
</organism>
<reference evidence="1 2" key="1">
    <citation type="submission" date="2024-09" db="EMBL/GenBank/DDBJ databases">
        <authorList>
            <person name="Sun Q."/>
            <person name="Mori K."/>
        </authorList>
    </citation>
    <scope>NUCLEOTIDE SEQUENCE [LARGE SCALE GENOMIC DNA]</scope>
    <source>
        <strain evidence="1 2">JCM 3331</strain>
    </source>
</reference>
<keyword evidence="2" id="KW-1185">Reference proteome</keyword>
<accession>A0ABV5RQP6</accession>
<protein>
    <submittedName>
        <fullName evidence="1">Uncharacterized protein</fullName>
    </submittedName>
</protein>
<evidence type="ECO:0000313" key="1">
    <source>
        <dbReference type="EMBL" id="MFB9579547.1"/>
    </source>
</evidence>
<dbReference type="EMBL" id="JBHMCG010000223">
    <property type="protein sequence ID" value="MFB9579547.1"/>
    <property type="molecule type" value="Genomic_DNA"/>
</dbReference>
<proteinExistence type="predicted"/>
<gene>
    <name evidence="1" type="ORF">ACFFTL_46710</name>
</gene>